<sequence>MISNFNKDKVFIGITPTSWWNDDFLDIDIGIPFEQCVSEMALAGYEGCSIGHKYPKDIDTLKKELSRRNLSVSEPWTSTYFTVNEMYEKTIEDFKKSMQLIKTMGGKDVVIAELGHSAHQRDIALKANRPIFNDQQWKSLIDGLHVLGQMATDEGMNLCYHHHMGTGVQTREQVDKLMNDTDPNLVHLLFDTGHITFSETNENAALDLAKAYGNRIKHVHLKNIRRPAMELSDNNNFSFKESILNGIFTVPGDQEGMIDFEPIFQALADSGFEGWLIVEAEQDPSKAYPLDYAKMGREYIKQVTGI</sequence>
<dbReference type="InterPro" id="IPR030823">
    <property type="entry name" value="IolE/MocC"/>
</dbReference>
<dbReference type="EMBL" id="JAVDQD010000002">
    <property type="protein sequence ID" value="MDR6239384.1"/>
    <property type="molecule type" value="Genomic_DNA"/>
</dbReference>
<evidence type="ECO:0000313" key="2">
    <source>
        <dbReference type="EMBL" id="MDR6239384.1"/>
    </source>
</evidence>
<dbReference type="PANTHER" id="PTHR12110">
    <property type="entry name" value="HYDROXYPYRUVATE ISOMERASE"/>
    <property type="match status" value="1"/>
</dbReference>
<dbReference type="NCBIfam" id="TIGR04379">
    <property type="entry name" value="myo_inos_iolE"/>
    <property type="match status" value="1"/>
</dbReference>
<proteinExistence type="predicted"/>
<protein>
    <submittedName>
        <fullName evidence="2">Inosose dehydratase</fullName>
        <ecNumber evidence="2">4.2.1.44</ecNumber>
    </submittedName>
</protein>
<keyword evidence="2" id="KW-0456">Lyase</keyword>
<evidence type="ECO:0000259" key="1">
    <source>
        <dbReference type="Pfam" id="PF01261"/>
    </source>
</evidence>
<keyword evidence="3" id="KW-1185">Reference proteome</keyword>
<name>A0AAE3XNY8_9BACT</name>
<dbReference type="RefSeq" id="WP_309939041.1">
    <property type="nucleotide sequence ID" value="NZ_AP025305.1"/>
</dbReference>
<dbReference type="PANTHER" id="PTHR12110:SF41">
    <property type="entry name" value="INOSOSE DEHYDRATASE"/>
    <property type="match status" value="1"/>
</dbReference>
<dbReference type="Proteomes" id="UP001185092">
    <property type="component" value="Unassembled WGS sequence"/>
</dbReference>
<dbReference type="AlphaFoldDB" id="A0AAE3XNY8"/>
<comment type="caution">
    <text evidence="2">The sequence shown here is derived from an EMBL/GenBank/DDBJ whole genome shotgun (WGS) entry which is preliminary data.</text>
</comment>
<dbReference type="InterPro" id="IPR050312">
    <property type="entry name" value="IolE/XylAMocC-like"/>
</dbReference>
<feature type="domain" description="Xylose isomerase-like TIM barrel" evidence="1">
    <location>
        <begin position="41"/>
        <end position="300"/>
    </location>
</feature>
<dbReference type="Gene3D" id="3.20.20.150">
    <property type="entry name" value="Divalent-metal-dependent TIM barrel enzymes"/>
    <property type="match status" value="1"/>
</dbReference>
<reference evidence="2" key="1">
    <citation type="submission" date="2023-07" db="EMBL/GenBank/DDBJ databases">
        <title>Genomic Encyclopedia of Type Strains, Phase IV (KMG-IV): sequencing the most valuable type-strain genomes for metagenomic binning, comparative biology and taxonomic classification.</title>
        <authorList>
            <person name="Goeker M."/>
        </authorList>
    </citation>
    <scope>NUCLEOTIDE SEQUENCE</scope>
    <source>
        <strain evidence="2">DSM 26174</strain>
    </source>
</reference>
<dbReference type="InterPro" id="IPR013022">
    <property type="entry name" value="Xyl_isomerase-like_TIM-brl"/>
</dbReference>
<dbReference type="EC" id="4.2.1.44" evidence="2"/>
<dbReference type="GO" id="GO:0050114">
    <property type="term" value="F:myo-inosose-2 dehydratase activity"/>
    <property type="evidence" value="ECO:0007669"/>
    <property type="project" value="UniProtKB-EC"/>
</dbReference>
<organism evidence="2 3">
    <name type="scientific">Aureibacter tunicatorum</name>
    <dbReference type="NCBI Taxonomy" id="866807"/>
    <lineage>
        <taxon>Bacteria</taxon>
        <taxon>Pseudomonadati</taxon>
        <taxon>Bacteroidota</taxon>
        <taxon>Cytophagia</taxon>
        <taxon>Cytophagales</taxon>
        <taxon>Persicobacteraceae</taxon>
        <taxon>Aureibacter</taxon>
    </lineage>
</organism>
<accession>A0AAE3XNY8</accession>
<dbReference type="SUPFAM" id="SSF51658">
    <property type="entry name" value="Xylose isomerase-like"/>
    <property type="match status" value="1"/>
</dbReference>
<dbReference type="Pfam" id="PF01261">
    <property type="entry name" value="AP_endonuc_2"/>
    <property type="match status" value="1"/>
</dbReference>
<dbReference type="InterPro" id="IPR036237">
    <property type="entry name" value="Xyl_isomerase-like_sf"/>
</dbReference>
<evidence type="ECO:0000313" key="3">
    <source>
        <dbReference type="Proteomes" id="UP001185092"/>
    </source>
</evidence>
<gene>
    <name evidence="2" type="ORF">HNQ88_002421</name>
</gene>